<name>A0ABT3PYN9_9BACT</name>
<dbReference type="InterPro" id="IPR050789">
    <property type="entry name" value="Diverse_Enzym_Activities"/>
</dbReference>
<dbReference type="InterPro" id="IPR012338">
    <property type="entry name" value="Beta-lactam/transpept-like"/>
</dbReference>
<evidence type="ECO:0000256" key="1">
    <source>
        <dbReference type="ARBA" id="ARBA00022801"/>
    </source>
</evidence>
<feature type="domain" description="Beta-lactamase-related" evidence="2">
    <location>
        <begin position="37"/>
        <end position="389"/>
    </location>
</feature>
<evidence type="ECO:0000259" key="2">
    <source>
        <dbReference type="Pfam" id="PF00144"/>
    </source>
</evidence>
<organism evidence="3 4">
    <name type="scientific">Fodinibius salicampi</name>
    <dbReference type="NCBI Taxonomy" id="1920655"/>
    <lineage>
        <taxon>Bacteria</taxon>
        <taxon>Pseudomonadati</taxon>
        <taxon>Balneolota</taxon>
        <taxon>Balneolia</taxon>
        <taxon>Balneolales</taxon>
        <taxon>Balneolaceae</taxon>
        <taxon>Fodinibius</taxon>
    </lineage>
</organism>
<dbReference type="Pfam" id="PF00144">
    <property type="entry name" value="Beta-lactamase"/>
    <property type="match status" value="1"/>
</dbReference>
<dbReference type="Proteomes" id="UP001207337">
    <property type="component" value="Unassembled WGS sequence"/>
</dbReference>
<keyword evidence="1 3" id="KW-0378">Hydrolase</keyword>
<evidence type="ECO:0000313" key="3">
    <source>
        <dbReference type="EMBL" id="MCW9712973.1"/>
    </source>
</evidence>
<dbReference type="GO" id="GO:0016787">
    <property type="term" value="F:hydrolase activity"/>
    <property type="evidence" value="ECO:0007669"/>
    <property type="project" value="UniProtKB-KW"/>
</dbReference>
<sequence length="415" mass="46466">MHRKVFFGILLLVGMFSGCSQDSTAPINQSARVPAIDSLIQREIVADHIPGAVIQVKKGDSVLHRAAYGYAQKYDYGLKRLEDPIRMTPGHIFDLASLTKVMATTFGIMMLVDADSIALDDPIHKYLPEFKGEVKSGITIRHLLTHTSGLPQWVPTYYHASNIQERYQYIASLPLKWPVGAERHYSDLGFMLLGDIIERISGQQLDDYFDERLYIPLNLQHTTFNPLNKKVRAEAIAATSHGNPFEKQMVHDDTFGYQVDVDLDSWNNWRDYTLRGEVNDGNAWYANNGVAGHAGLFSTIDDLQVLVDLLLERGEVNGRHLISSSVIDTFLTKDQYGNALGWAMDKNTISAKGSPEGTFGHTGFTGTNIVAVPQDSISIILLTNRQNVGRQENGYYFDLGPLRQDIFDEVTQEIN</sequence>
<gene>
    <name evidence="3" type="ORF">LQ318_08650</name>
</gene>
<dbReference type="PROSITE" id="PS51257">
    <property type="entry name" value="PROKAR_LIPOPROTEIN"/>
    <property type="match status" value="1"/>
</dbReference>
<evidence type="ECO:0000313" key="4">
    <source>
        <dbReference type="Proteomes" id="UP001207337"/>
    </source>
</evidence>
<dbReference type="PANTHER" id="PTHR43283">
    <property type="entry name" value="BETA-LACTAMASE-RELATED"/>
    <property type="match status" value="1"/>
</dbReference>
<accession>A0ABT3PYN9</accession>
<dbReference type="PANTHER" id="PTHR43283:SF11">
    <property type="entry name" value="BETA-LACTAMASE-RELATED DOMAIN-CONTAINING PROTEIN"/>
    <property type="match status" value="1"/>
</dbReference>
<dbReference type="InterPro" id="IPR001466">
    <property type="entry name" value="Beta-lactam-related"/>
</dbReference>
<reference evidence="3 4" key="1">
    <citation type="submission" date="2021-11" db="EMBL/GenBank/DDBJ databases">
        <title>Aliifidinibius sp. nov., a new bacterium isolated from saline soil.</title>
        <authorList>
            <person name="Galisteo C."/>
            <person name="De La Haba R."/>
            <person name="Sanchez-Porro C."/>
            <person name="Ventosa A."/>
        </authorList>
    </citation>
    <scope>NUCLEOTIDE SEQUENCE [LARGE SCALE GENOMIC DNA]</scope>
    <source>
        <strain evidence="3 4">KACC 190600</strain>
    </source>
</reference>
<proteinExistence type="predicted"/>
<keyword evidence="4" id="KW-1185">Reference proteome</keyword>
<dbReference type="SUPFAM" id="SSF56601">
    <property type="entry name" value="beta-lactamase/transpeptidase-like"/>
    <property type="match status" value="1"/>
</dbReference>
<dbReference type="Gene3D" id="3.40.710.10">
    <property type="entry name" value="DD-peptidase/beta-lactamase superfamily"/>
    <property type="match status" value="1"/>
</dbReference>
<protein>
    <submittedName>
        <fullName evidence="3">Serine hydrolase</fullName>
    </submittedName>
</protein>
<dbReference type="RefSeq" id="WP_265789354.1">
    <property type="nucleotide sequence ID" value="NZ_BAABRS010000002.1"/>
</dbReference>
<comment type="caution">
    <text evidence="3">The sequence shown here is derived from an EMBL/GenBank/DDBJ whole genome shotgun (WGS) entry which is preliminary data.</text>
</comment>
<dbReference type="EMBL" id="JAJNDC010000002">
    <property type="protein sequence ID" value="MCW9712973.1"/>
    <property type="molecule type" value="Genomic_DNA"/>
</dbReference>